<dbReference type="EMBL" id="KZ819603">
    <property type="protein sequence ID" value="PWN36400.1"/>
    <property type="molecule type" value="Genomic_DNA"/>
</dbReference>
<feature type="region of interest" description="Disordered" evidence="2">
    <location>
        <begin position="1"/>
        <end position="22"/>
    </location>
</feature>
<protein>
    <recommendedName>
        <fullName evidence="5">DUF938-domain-containing protein</fullName>
    </recommendedName>
</protein>
<proteinExistence type="inferred from homology"/>
<dbReference type="GeneID" id="37020752"/>
<name>A0A316VFU2_9BASI</name>
<accession>A0A316VFU2</accession>
<dbReference type="Gene3D" id="3.40.50.150">
    <property type="entry name" value="Vaccinia Virus protein VP39"/>
    <property type="match status" value="1"/>
</dbReference>
<evidence type="ECO:0000256" key="2">
    <source>
        <dbReference type="SAM" id="MobiDB-lite"/>
    </source>
</evidence>
<keyword evidence="4" id="KW-1185">Reference proteome</keyword>
<dbReference type="OrthoDB" id="10258744at2759"/>
<dbReference type="InterPro" id="IPR010342">
    <property type="entry name" value="DUF938"/>
</dbReference>
<dbReference type="PANTHER" id="PTHR20974:SF0">
    <property type="entry name" value="UPF0585 PROTEIN CG18661"/>
    <property type="match status" value="1"/>
</dbReference>
<dbReference type="PANTHER" id="PTHR20974">
    <property type="entry name" value="UPF0585 PROTEIN CG18661"/>
    <property type="match status" value="1"/>
</dbReference>
<dbReference type="RefSeq" id="XP_025356702.1">
    <property type="nucleotide sequence ID" value="XM_025498971.1"/>
</dbReference>
<gene>
    <name evidence="3" type="ORF">FA14DRAFT_161130</name>
</gene>
<dbReference type="InterPro" id="IPR029063">
    <property type="entry name" value="SAM-dependent_MTases_sf"/>
</dbReference>
<comment type="similarity">
    <text evidence="1">Belongs to the UPF0585 family.</text>
</comment>
<dbReference type="SUPFAM" id="SSF53335">
    <property type="entry name" value="S-adenosyl-L-methionine-dependent methyltransferases"/>
    <property type="match status" value="1"/>
</dbReference>
<dbReference type="Proteomes" id="UP000245771">
    <property type="component" value="Unassembled WGS sequence"/>
</dbReference>
<evidence type="ECO:0008006" key="5">
    <source>
        <dbReference type="Google" id="ProtNLM"/>
    </source>
</evidence>
<dbReference type="Pfam" id="PF06080">
    <property type="entry name" value="DUF938"/>
    <property type="match status" value="1"/>
</dbReference>
<organism evidence="3 4">
    <name type="scientific">Meira miltonrushii</name>
    <dbReference type="NCBI Taxonomy" id="1280837"/>
    <lineage>
        <taxon>Eukaryota</taxon>
        <taxon>Fungi</taxon>
        <taxon>Dikarya</taxon>
        <taxon>Basidiomycota</taxon>
        <taxon>Ustilaginomycotina</taxon>
        <taxon>Exobasidiomycetes</taxon>
        <taxon>Exobasidiales</taxon>
        <taxon>Brachybasidiaceae</taxon>
        <taxon>Meira</taxon>
    </lineage>
</organism>
<evidence type="ECO:0000256" key="1">
    <source>
        <dbReference type="ARBA" id="ARBA00008308"/>
    </source>
</evidence>
<sequence length="238" mass="26832">MTDSAYKFPERRSQSGSAERNSKPIADTLCPLLSKWFSTIQRDARLLEIGSGEGEQLAAIVKGLQQKNDHSHKITIQPTEADPQGCEDVDKRCNDLNSEHICINACHCLDIDREEDWKLLAGDGFDVVMLFNIVHIIPFLTVQNLFKHFGNQSPSVLNPTQGRIILYGAFDEEGKTRSEGNEKFDVYLKQKDNRFGLRNIQTDLEPLAKQSSLFLEEKIEMPSGNVSVDDAKENECEC</sequence>
<evidence type="ECO:0000313" key="3">
    <source>
        <dbReference type="EMBL" id="PWN36400.1"/>
    </source>
</evidence>
<evidence type="ECO:0000313" key="4">
    <source>
        <dbReference type="Proteomes" id="UP000245771"/>
    </source>
</evidence>
<dbReference type="AlphaFoldDB" id="A0A316VFU2"/>
<reference evidence="3 4" key="1">
    <citation type="journal article" date="2018" name="Mol. Biol. Evol.">
        <title>Broad Genomic Sampling Reveals a Smut Pathogenic Ancestry of the Fungal Clade Ustilaginomycotina.</title>
        <authorList>
            <person name="Kijpornyongpan T."/>
            <person name="Mondo S.J."/>
            <person name="Barry K."/>
            <person name="Sandor L."/>
            <person name="Lee J."/>
            <person name="Lipzen A."/>
            <person name="Pangilinan J."/>
            <person name="LaButti K."/>
            <person name="Hainaut M."/>
            <person name="Henrissat B."/>
            <person name="Grigoriev I.V."/>
            <person name="Spatafora J.W."/>
            <person name="Aime M.C."/>
        </authorList>
    </citation>
    <scope>NUCLEOTIDE SEQUENCE [LARGE SCALE GENOMIC DNA]</scope>
    <source>
        <strain evidence="3 4">MCA 3882</strain>
    </source>
</reference>
<dbReference type="InParanoid" id="A0A316VFU2"/>